<sequence>MLSQVNPNTFKLQFPKMLKPFAKSTSPRFSSLPRSTPSVSLHSPLHLISASSKTLTLGVCFKNPTRTGLSSEHPLIRNSTSPGPNAGHQLQTPTSGTCSKLTLPTGSRAG</sequence>
<proteinExistence type="predicted"/>
<accession>A0A8D8GRU5</accession>
<protein>
    <submittedName>
        <fullName evidence="2">(northern house mosquito) hypothetical protein</fullName>
    </submittedName>
</protein>
<evidence type="ECO:0000256" key="1">
    <source>
        <dbReference type="SAM" id="MobiDB-lite"/>
    </source>
</evidence>
<dbReference type="EMBL" id="HBUE01173721">
    <property type="protein sequence ID" value="CAG6516644.1"/>
    <property type="molecule type" value="Transcribed_RNA"/>
</dbReference>
<evidence type="ECO:0000313" key="2">
    <source>
        <dbReference type="EMBL" id="CAG6516644.1"/>
    </source>
</evidence>
<reference evidence="2" key="1">
    <citation type="submission" date="2021-05" db="EMBL/GenBank/DDBJ databases">
        <authorList>
            <person name="Alioto T."/>
            <person name="Alioto T."/>
            <person name="Gomez Garrido J."/>
        </authorList>
    </citation>
    <scope>NUCLEOTIDE SEQUENCE</scope>
</reference>
<name>A0A8D8GRU5_CULPI</name>
<dbReference type="AlphaFoldDB" id="A0A8D8GRU5"/>
<dbReference type="EMBL" id="HBUE01279191">
    <property type="protein sequence ID" value="CAG6568143.1"/>
    <property type="molecule type" value="Transcribed_RNA"/>
</dbReference>
<organism evidence="2">
    <name type="scientific">Culex pipiens</name>
    <name type="common">House mosquito</name>
    <dbReference type="NCBI Taxonomy" id="7175"/>
    <lineage>
        <taxon>Eukaryota</taxon>
        <taxon>Metazoa</taxon>
        <taxon>Ecdysozoa</taxon>
        <taxon>Arthropoda</taxon>
        <taxon>Hexapoda</taxon>
        <taxon>Insecta</taxon>
        <taxon>Pterygota</taxon>
        <taxon>Neoptera</taxon>
        <taxon>Endopterygota</taxon>
        <taxon>Diptera</taxon>
        <taxon>Nematocera</taxon>
        <taxon>Culicoidea</taxon>
        <taxon>Culicidae</taxon>
        <taxon>Culicinae</taxon>
        <taxon>Culicini</taxon>
        <taxon>Culex</taxon>
        <taxon>Culex</taxon>
    </lineage>
</organism>
<dbReference type="EMBL" id="HBUE01085395">
    <property type="protein sequence ID" value="CAG6479475.1"/>
    <property type="molecule type" value="Transcribed_RNA"/>
</dbReference>
<feature type="compositionally biased region" description="Polar residues" evidence="1">
    <location>
        <begin position="77"/>
        <end position="110"/>
    </location>
</feature>
<feature type="region of interest" description="Disordered" evidence="1">
    <location>
        <begin position="68"/>
        <end position="110"/>
    </location>
</feature>